<dbReference type="GO" id="GO:0008171">
    <property type="term" value="F:O-methyltransferase activity"/>
    <property type="evidence" value="ECO:0007669"/>
    <property type="project" value="InterPro"/>
</dbReference>
<keyword evidence="3" id="KW-0949">S-adenosyl-L-methionine</keyword>
<proteinExistence type="predicted"/>
<dbReference type="STRING" id="55188.A0A2H5QRB6"/>
<feature type="transmembrane region" description="Helical" evidence="4">
    <location>
        <begin position="37"/>
        <end position="57"/>
    </location>
</feature>
<feature type="domain" description="O-methyltransferase C-terminal" evidence="5">
    <location>
        <begin position="6"/>
        <end position="46"/>
    </location>
</feature>
<comment type="caution">
    <text evidence="6">The sequence shown here is derived from an EMBL/GenBank/DDBJ whole genome shotgun (WGS) entry which is preliminary data.</text>
</comment>
<evidence type="ECO:0000256" key="1">
    <source>
        <dbReference type="ARBA" id="ARBA00022603"/>
    </source>
</evidence>
<keyword evidence="1" id="KW-0489">Methyltransferase</keyword>
<dbReference type="PROSITE" id="PS51683">
    <property type="entry name" value="SAM_OMT_II"/>
    <property type="match status" value="1"/>
</dbReference>
<dbReference type="AlphaFoldDB" id="A0A2H5QRB6"/>
<evidence type="ECO:0000313" key="7">
    <source>
        <dbReference type="Proteomes" id="UP000236630"/>
    </source>
</evidence>
<dbReference type="Pfam" id="PF00891">
    <property type="entry name" value="Methyltransf_2"/>
    <property type="match status" value="1"/>
</dbReference>
<dbReference type="GO" id="GO:0032259">
    <property type="term" value="P:methylation"/>
    <property type="evidence" value="ECO:0007669"/>
    <property type="project" value="UniProtKB-KW"/>
</dbReference>
<reference evidence="6 7" key="1">
    <citation type="journal article" date="2017" name="Front. Genet.">
        <title>Draft sequencing of the heterozygous diploid genome of Satsuma (Citrus unshiu Marc.) using a hybrid assembly approach.</title>
        <authorList>
            <person name="Shimizu T."/>
            <person name="Tanizawa Y."/>
            <person name="Mochizuki T."/>
            <person name="Nagasaki H."/>
            <person name="Yoshioka T."/>
            <person name="Toyoda A."/>
            <person name="Fujiyama A."/>
            <person name="Kaminuma E."/>
            <person name="Nakamura Y."/>
        </authorList>
    </citation>
    <scope>NUCLEOTIDE SEQUENCE [LARGE SCALE GENOMIC DNA]</scope>
    <source>
        <strain evidence="7">cv. Miyagawa wase</strain>
    </source>
</reference>
<protein>
    <recommendedName>
        <fullName evidence="5">O-methyltransferase C-terminal domain-containing protein</fullName>
    </recommendedName>
</protein>
<dbReference type="InterPro" id="IPR016461">
    <property type="entry name" value="COMT-like"/>
</dbReference>
<dbReference type="PANTHER" id="PTHR11746">
    <property type="entry name" value="O-METHYLTRANSFERASE"/>
    <property type="match status" value="1"/>
</dbReference>
<name>A0A2H5QRB6_CITUN</name>
<gene>
    <name evidence="6" type="ORF">CUMW_254410</name>
</gene>
<keyword evidence="7" id="KW-1185">Reference proteome</keyword>
<organism evidence="6 7">
    <name type="scientific">Citrus unshiu</name>
    <name type="common">Satsuma mandarin</name>
    <name type="synonym">Citrus nobilis var. unshiu</name>
    <dbReference type="NCBI Taxonomy" id="55188"/>
    <lineage>
        <taxon>Eukaryota</taxon>
        <taxon>Viridiplantae</taxon>
        <taxon>Streptophyta</taxon>
        <taxon>Embryophyta</taxon>
        <taxon>Tracheophyta</taxon>
        <taxon>Spermatophyta</taxon>
        <taxon>Magnoliopsida</taxon>
        <taxon>eudicotyledons</taxon>
        <taxon>Gunneridae</taxon>
        <taxon>Pentapetalae</taxon>
        <taxon>rosids</taxon>
        <taxon>malvids</taxon>
        <taxon>Sapindales</taxon>
        <taxon>Rutaceae</taxon>
        <taxon>Aurantioideae</taxon>
        <taxon>Citrus</taxon>
    </lineage>
</organism>
<evidence type="ECO:0000259" key="5">
    <source>
        <dbReference type="Pfam" id="PF00891"/>
    </source>
</evidence>
<dbReference type="EMBL" id="BDQV01000666">
    <property type="protein sequence ID" value="GAY67166.1"/>
    <property type="molecule type" value="Genomic_DNA"/>
</dbReference>
<dbReference type="Proteomes" id="UP000236630">
    <property type="component" value="Unassembled WGS sequence"/>
</dbReference>
<dbReference type="InterPro" id="IPR001077">
    <property type="entry name" value="COMT_C"/>
</dbReference>
<dbReference type="SUPFAM" id="SSF53335">
    <property type="entry name" value="S-adenosyl-L-methionine-dependent methyltransferases"/>
    <property type="match status" value="1"/>
</dbReference>
<evidence type="ECO:0000313" key="6">
    <source>
        <dbReference type="EMBL" id="GAY67166.1"/>
    </source>
</evidence>
<evidence type="ECO:0000256" key="2">
    <source>
        <dbReference type="ARBA" id="ARBA00022679"/>
    </source>
</evidence>
<dbReference type="InterPro" id="IPR029063">
    <property type="entry name" value="SAM-dependent_MTases_sf"/>
</dbReference>
<keyword evidence="2" id="KW-0808">Transferase</keyword>
<accession>A0A2H5QRB6</accession>
<keyword evidence="4" id="KW-0812">Transmembrane</keyword>
<feature type="non-terminal residue" evidence="6">
    <location>
        <position position="1"/>
    </location>
</feature>
<sequence>CITSIVVEDCKEVFKGLKSLVDVGGGTGTMARAIATAFPDIKCIVLICLLWWIIWWGTNNLEFFLEFEAIPPANVVLLKVLVSWPILHMQPARLLLKALDHPKIIDMAIENQTKGKETMETQLCFDLLMATFLNGKEGSVYDWKKLFLAAGFSHYKITPNLGLWSLIEAYP</sequence>
<keyword evidence="4" id="KW-1133">Transmembrane helix</keyword>
<evidence type="ECO:0000256" key="3">
    <source>
        <dbReference type="ARBA" id="ARBA00022691"/>
    </source>
</evidence>
<evidence type="ECO:0000256" key="4">
    <source>
        <dbReference type="SAM" id="Phobius"/>
    </source>
</evidence>
<dbReference type="Gene3D" id="3.40.50.150">
    <property type="entry name" value="Vaccinia Virus protein VP39"/>
    <property type="match status" value="2"/>
</dbReference>
<keyword evidence="4" id="KW-0472">Membrane</keyword>